<protein>
    <submittedName>
        <fullName evidence="1">Uncharacterized protein</fullName>
    </submittedName>
</protein>
<evidence type="ECO:0000313" key="2">
    <source>
        <dbReference type="Proteomes" id="UP001239462"/>
    </source>
</evidence>
<dbReference type="RefSeq" id="WP_289167723.1">
    <property type="nucleotide sequence ID" value="NZ_JASZZN010000222.1"/>
</dbReference>
<dbReference type="Proteomes" id="UP001239462">
    <property type="component" value="Unassembled WGS sequence"/>
</dbReference>
<accession>A0ABT7PSX0</accession>
<comment type="caution">
    <text evidence="1">The sequence shown here is derived from an EMBL/GenBank/DDBJ whole genome shotgun (WGS) entry which is preliminary data.</text>
</comment>
<evidence type="ECO:0000313" key="1">
    <source>
        <dbReference type="EMBL" id="MDM4019604.1"/>
    </source>
</evidence>
<gene>
    <name evidence="1" type="ORF">QTN89_29390</name>
</gene>
<name>A0ABT7PSX0_9BACT</name>
<reference evidence="1 2" key="1">
    <citation type="submission" date="2023-06" db="EMBL/GenBank/DDBJ databases">
        <title>Roseiconus lacunae JC819 isolated from Gulf of Mannar region, Tamil Nadu.</title>
        <authorList>
            <person name="Pk S."/>
            <person name="Ch S."/>
            <person name="Ch V.R."/>
        </authorList>
    </citation>
    <scope>NUCLEOTIDE SEQUENCE [LARGE SCALE GENOMIC DNA]</scope>
    <source>
        <strain evidence="1 2">JC819</strain>
    </source>
</reference>
<sequence>AKALPDASRNERNAKSLQVHYAMLTPALDEFVTRTHDIDPALEADVLRWHKLVSELNKLLSQIVDSEDYNGLDDERSRVNQLLVSEEAVSGRIAQHFSEYSGLLR</sequence>
<keyword evidence="2" id="KW-1185">Reference proteome</keyword>
<organism evidence="1 2">
    <name type="scientific">Roseiconus lacunae</name>
    <dbReference type="NCBI Taxonomy" id="2605694"/>
    <lineage>
        <taxon>Bacteria</taxon>
        <taxon>Pseudomonadati</taxon>
        <taxon>Planctomycetota</taxon>
        <taxon>Planctomycetia</taxon>
        <taxon>Pirellulales</taxon>
        <taxon>Pirellulaceae</taxon>
        <taxon>Roseiconus</taxon>
    </lineage>
</organism>
<feature type="non-terminal residue" evidence="1">
    <location>
        <position position="1"/>
    </location>
</feature>
<proteinExistence type="predicted"/>
<dbReference type="EMBL" id="JASZZN010000222">
    <property type="protein sequence ID" value="MDM4019604.1"/>
    <property type="molecule type" value="Genomic_DNA"/>
</dbReference>